<dbReference type="Proteomes" id="UP001165190">
    <property type="component" value="Unassembled WGS sequence"/>
</dbReference>
<dbReference type="Pfam" id="PF14223">
    <property type="entry name" value="Retrotran_gag_2"/>
    <property type="match status" value="1"/>
</dbReference>
<comment type="caution">
    <text evidence="1">The sequence shown here is derived from an EMBL/GenBank/DDBJ whole genome shotgun (WGS) entry which is preliminary data.</text>
</comment>
<dbReference type="EMBL" id="BSYR01000037">
    <property type="protein sequence ID" value="GMJ03565.1"/>
    <property type="molecule type" value="Genomic_DNA"/>
</dbReference>
<sequence length="221" mass="24733">MVSEVSMTENSAKSFTNKSISIRLDDTNYLLWKQHIIFAIESLALTDHIDSSFSVPDQHISSEGTRRVNLEYTRFKQEDIAVFSWLLSSMGPSILPSLVNCKNALQIWEKVRQIFSVTSTTRVMHLHCSLKNIQKHDQSMRDYLAQIQSVCDSLAACGNPLTETMHISTILSGLPSEYEPVVAVITSSQQPYKLDGVASVLLDTESRQLEILAQDSIANLV</sequence>
<dbReference type="PANTHER" id="PTHR47481:SF30">
    <property type="entry name" value="CCHC-TYPE DOMAIN-CONTAINING PROTEIN"/>
    <property type="match status" value="1"/>
</dbReference>
<gene>
    <name evidence="1" type="ORF">HRI_004025700</name>
</gene>
<evidence type="ECO:0000313" key="1">
    <source>
        <dbReference type="EMBL" id="GMJ03565.1"/>
    </source>
</evidence>
<reference evidence="1" key="1">
    <citation type="submission" date="2023-05" db="EMBL/GenBank/DDBJ databases">
        <title>Genome and transcriptome analyses reveal genes involved in the formation of fine ridges on petal epidermal cells in Hibiscus trionum.</title>
        <authorList>
            <person name="Koshimizu S."/>
            <person name="Masuda S."/>
            <person name="Ishii T."/>
            <person name="Shirasu K."/>
            <person name="Hoshino A."/>
            <person name="Arita M."/>
        </authorList>
    </citation>
    <scope>NUCLEOTIDE SEQUENCE</scope>
    <source>
        <strain evidence="1">Hamamatsu line</strain>
    </source>
</reference>
<dbReference type="AlphaFoldDB" id="A0A9W7ML33"/>
<evidence type="ECO:0008006" key="3">
    <source>
        <dbReference type="Google" id="ProtNLM"/>
    </source>
</evidence>
<accession>A0A9W7ML33</accession>
<dbReference type="PANTHER" id="PTHR47481">
    <property type="match status" value="1"/>
</dbReference>
<keyword evidence="2" id="KW-1185">Reference proteome</keyword>
<proteinExistence type="predicted"/>
<organism evidence="1 2">
    <name type="scientific">Hibiscus trionum</name>
    <name type="common">Flower of an hour</name>
    <dbReference type="NCBI Taxonomy" id="183268"/>
    <lineage>
        <taxon>Eukaryota</taxon>
        <taxon>Viridiplantae</taxon>
        <taxon>Streptophyta</taxon>
        <taxon>Embryophyta</taxon>
        <taxon>Tracheophyta</taxon>
        <taxon>Spermatophyta</taxon>
        <taxon>Magnoliopsida</taxon>
        <taxon>eudicotyledons</taxon>
        <taxon>Gunneridae</taxon>
        <taxon>Pentapetalae</taxon>
        <taxon>rosids</taxon>
        <taxon>malvids</taxon>
        <taxon>Malvales</taxon>
        <taxon>Malvaceae</taxon>
        <taxon>Malvoideae</taxon>
        <taxon>Hibiscus</taxon>
    </lineage>
</organism>
<name>A0A9W7ML33_HIBTR</name>
<evidence type="ECO:0000313" key="2">
    <source>
        <dbReference type="Proteomes" id="UP001165190"/>
    </source>
</evidence>
<protein>
    <recommendedName>
        <fullName evidence="3">Retrotransposon Copia-like N-terminal domain-containing protein</fullName>
    </recommendedName>
</protein>
<dbReference type="OrthoDB" id="1845088at2759"/>